<keyword evidence="3" id="KW-1185">Reference proteome</keyword>
<feature type="region of interest" description="Disordered" evidence="1">
    <location>
        <begin position="1"/>
        <end position="81"/>
    </location>
</feature>
<protein>
    <submittedName>
        <fullName evidence="2">CLUMA_CG011972, isoform A</fullName>
    </submittedName>
</protein>
<proteinExistence type="predicted"/>
<gene>
    <name evidence="2" type="ORF">CLUMA_CG011972</name>
</gene>
<evidence type="ECO:0000256" key="1">
    <source>
        <dbReference type="SAM" id="MobiDB-lite"/>
    </source>
</evidence>
<name>A0A1J1IHN3_9DIPT</name>
<feature type="compositionally biased region" description="Basic and acidic residues" evidence="1">
    <location>
        <begin position="1"/>
        <end position="18"/>
    </location>
</feature>
<feature type="compositionally biased region" description="Basic residues" evidence="1">
    <location>
        <begin position="203"/>
        <end position="218"/>
    </location>
</feature>
<dbReference type="Proteomes" id="UP000183832">
    <property type="component" value="Unassembled WGS sequence"/>
</dbReference>
<feature type="region of interest" description="Disordered" evidence="1">
    <location>
        <begin position="146"/>
        <end position="293"/>
    </location>
</feature>
<dbReference type="AlphaFoldDB" id="A0A1J1IHN3"/>
<feature type="compositionally biased region" description="Basic residues" evidence="1">
    <location>
        <begin position="225"/>
        <end position="238"/>
    </location>
</feature>
<evidence type="ECO:0000313" key="2">
    <source>
        <dbReference type="EMBL" id="CRK99044.1"/>
    </source>
</evidence>
<organism evidence="2 3">
    <name type="scientific">Clunio marinus</name>
    <dbReference type="NCBI Taxonomy" id="568069"/>
    <lineage>
        <taxon>Eukaryota</taxon>
        <taxon>Metazoa</taxon>
        <taxon>Ecdysozoa</taxon>
        <taxon>Arthropoda</taxon>
        <taxon>Hexapoda</taxon>
        <taxon>Insecta</taxon>
        <taxon>Pterygota</taxon>
        <taxon>Neoptera</taxon>
        <taxon>Endopterygota</taxon>
        <taxon>Diptera</taxon>
        <taxon>Nematocera</taxon>
        <taxon>Chironomoidea</taxon>
        <taxon>Chironomidae</taxon>
        <taxon>Clunio</taxon>
    </lineage>
</organism>
<feature type="compositionally biased region" description="Basic residues" evidence="1">
    <location>
        <begin position="274"/>
        <end position="293"/>
    </location>
</feature>
<feature type="compositionally biased region" description="Acidic residues" evidence="1">
    <location>
        <begin position="42"/>
        <end position="70"/>
    </location>
</feature>
<reference evidence="2 3" key="1">
    <citation type="submission" date="2015-04" db="EMBL/GenBank/DDBJ databases">
        <authorList>
            <person name="Syromyatnikov M.Y."/>
            <person name="Popov V.N."/>
        </authorList>
    </citation>
    <scope>NUCLEOTIDE SEQUENCE [LARGE SCALE GENOMIC DNA]</scope>
</reference>
<feature type="compositionally biased region" description="Polar residues" evidence="1">
    <location>
        <begin position="25"/>
        <end position="39"/>
    </location>
</feature>
<dbReference type="EMBL" id="CVRI01000048">
    <property type="protein sequence ID" value="CRK99044.1"/>
    <property type="molecule type" value="Genomic_DNA"/>
</dbReference>
<sequence length="293" mass="33167">MDQSNIEEKRAQEEKTAVDEEIETQESSGLGTQKSSVLETQEVPDENMEQQENDSFESDIEYGSDIEENSELNCDKDESEEHLDKFTENANISNLKTGSELQSDFLMSPMPTTSYKMKNEDDLIRSIFSPSIDARNPKNSISHLEILPTEEEIIQDTPQVTKSRKRKNEGEPSSIPKASVKKGKLPISSELSCEPVTMPIAKALKKPTKRKPKKKKNKSNVSMKAKPKAKIGKRKPAKKTKEPVRRSTRIAEQNKLKEAQNLISQTKNMNEKLKNRRRSKKPPPKSKSKLASK</sequence>
<evidence type="ECO:0000313" key="3">
    <source>
        <dbReference type="Proteomes" id="UP000183832"/>
    </source>
</evidence>
<accession>A0A1J1IHN3</accession>